<keyword evidence="3" id="KW-1185">Reference proteome</keyword>
<dbReference type="Proteomes" id="UP000623440">
    <property type="component" value="Unassembled WGS sequence"/>
</dbReference>
<comment type="caution">
    <text evidence="2">The sequence shown here is derived from an EMBL/GenBank/DDBJ whole genome shotgun (WGS) entry which is preliminary data.</text>
</comment>
<evidence type="ECO:0000256" key="1">
    <source>
        <dbReference type="SAM" id="MobiDB-lite"/>
    </source>
</evidence>
<reference evidence="2 3" key="1">
    <citation type="journal article" date="2020" name="ISME J.">
        <title>Comparative genomics reveals insights into cyanobacterial evolution and habitat adaptation.</title>
        <authorList>
            <person name="Chen M.Y."/>
            <person name="Teng W.K."/>
            <person name="Zhao L."/>
            <person name="Hu C.X."/>
            <person name="Zhou Y.K."/>
            <person name="Han B.P."/>
            <person name="Song L.R."/>
            <person name="Shu W.S."/>
        </authorList>
    </citation>
    <scope>NUCLEOTIDE SEQUENCE [LARGE SCALE GENOMIC DNA]</scope>
    <source>
        <strain evidence="2 3">FACHB-838</strain>
    </source>
</reference>
<gene>
    <name evidence="2" type="ORF">H6G97_15965</name>
</gene>
<protein>
    <submittedName>
        <fullName evidence="2">Uncharacterized protein</fullName>
    </submittedName>
</protein>
<dbReference type="EMBL" id="JACJSI010000028">
    <property type="protein sequence ID" value="MBD2530994.1"/>
    <property type="molecule type" value="Genomic_DNA"/>
</dbReference>
<feature type="compositionally biased region" description="Polar residues" evidence="1">
    <location>
        <begin position="1"/>
        <end position="27"/>
    </location>
</feature>
<evidence type="ECO:0000313" key="3">
    <source>
        <dbReference type="Proteomes" id="UP000623440"/>
    </source>
</evidence>
<name>A0ABR8DNH8_9NOSO</name>
<dbReference type="RefSeq" id="WP_190941707.1">
    <property type="nucleotide sequence ID" value="NZ_JACJSI010000028.1"/>
</dbReference>
<sequence length="48" mass="5418">MSNDSAATTVRLSTYNTPATRSKGQRQNMKRSLKHFCDKNLQSLNLGF</sequence>
<feature type="region of interest" description="Disordered" evidence="1">
    <location>
        <begin position="1"/>
        <end position="30"/>
    </location>
</feature>
<accession>A0ABR8DNH8</accession>
<organism evidence="2 3">
    <name type="scientific">Nostoc flagelliforme FACHB-838</name>
    <dbReference type="NCBI Taxonomy" id="2692904"/>
    <lineage>
        <taxon>Bacteria</taxon>
        <taxon>Bacillati</taxon>
        <taxon>Cyanobacteriota</taxon>
        <taxon>Cyanophyceae</taxon>
        <taxon>Nostocales</taxon>
        <taxon>Nostocaceae</taxon>
        <taxon>Nostoc</taxon>
    </lineage>
</organism>
<evidence type="ECO:0000313" key="2">
    <source>
        <dbReference type="EMBL" id="MBD2530994.1"/>
    </source>
</evidence>
<proteinExistence type="predicted"/>